<dbReference type="Pfam" id="PF04059">
    <property type="entry name" value="RRM_2"/>
    <property type="match status" value="1"/>
</dbReference>
<dbReference type="OMA" id="GDESCNE"/>
<sequence length="530" mass="59906">MHGAPSRALLVSGIPQHIVDPLVMQDLESWGPIRSFFLGARAQGCITVYYYDLRHAQDALLSIRSQYFFQHDLSYSEGRGLIGGYPAWAEFVTISPSYPLIDSPNQGTLVVFYLRMNITHAELASIFKQYGDVREIREAPSRRSRFVEFYDIRDAARAKEALDGVEVLGRRIKIEFSRPCQPRNSYNTTPALYPSFVPYYPVPRGYGRAGPAAASVTTRRRFEISAYNQQQAASVRTRDESAASASGNLGDGRGCIVSFSSERIYEESKWTGRKHRVVRRIARDESQYVFNTGEDEESGRTTLMIRNIPNKYSLRIVIRVLDQHCITYNNGLGEDEKVSAYDFVYLPVDFMNRSNLGYAFVNFTTVVATKRLHKDFHGRRWEEFKSRKVCQVAYARLQAKQLEEHFKNSRFACDTDEYLPLVFSPPRTGLQCSSPTVVSSLAARKAGGKRLEIKSLDNALPTPDPSQEATEAPQTSIDLESGSEQPWEGDQIDDDDDENFESEDLEEELDEDDDDGGSSQDNDEDGEGNQ</sequence>
<organism evidence="6">
    <name type="scientific">Selaginella moellendorffii</name>
    <name type="common">Spikemoss</name>
    <dbReference type="NCBI Taxonomy" id="88036"/>
    <lineage>
        <taxon>Eukaryota</taxon>
        <taxon>Viridiplantae</taxon>
        <taxon>Streptophyta</taxon>
        <taxon>Embryophyta</taxon>
        <taxon>Tracheophyta</taxon>
        <taxon>Lycopodiopsida</taxon>
        <taxon>Selaginellales</taxon>
        <taxon>Selaginellaceae</taxon>
        <taxon>Selaginella</taxon>
    </lineage>
</organism>
<dbReference type="GO" id="GO:0016607">
    <property type="term" value="C:nuclear speck"/>
    <property type="evidence" value="ECO:0000318"/>
    <property type="project" value="GO_Central"/>
</dbReference>
<dbReference type="Pfam" id="PF00076">
    <property type="entry name" value="RRM_1"/>
    <property type="match status" value="1"/>
</dbReference>
<name>D8QNF4_SELML</name>
<dbReference type="PROSITE" id="PS50102">
    <property type="entry name" value="RRM"/>
    <property type="match status" value="1"/>
</dbReference>
<protein>
    <recommendedName>
        <fullName evidence="4">RRM domain-containing protein</fullName>
    </recommendedName>
</protein>
<gene>
    <name evidence="5" type="ORF">SELMODRAFT_75352</name>
</gene>
<feature type="compositionally biased region" description="Polar residues" evidence="3">
    <location>
        <begin position="465"/>
        <end position="484"/>
    </location>
</feature>
<dbReference type="InterPro" id="IPR000504">
    <property type="entry name" value="RRM_dom"/>
</dbReference>
<keyword evidence="1 2" id="KW-0694">RNA-binding</keyword>
<dbReference type="SUPFAM" id="SSF54928">
    <property type="entry name" value="RNA-binding domain, RBD"/>
    <property type="match status" value="2"/>
</dbReference>
<keyword evidence="6" id="KW-1185">Reference proteome</keyword>
<dbReference type="HOGENOM" id="CLU_023146_1_0_1"/>
<dbReference type="Gene3D" id="3.30.70.330">
    <property type="match status" value="1"/>
</dbReference>
<dbReference type="GO" id="GO:0000381">
    <property type="term" value="P:regulation of alternative mRNA splicing, via spliceosome"/>
    <property type="evidence" value="ECO:0000318"/>
    <property type="project" value="GO_Central"/>
</dbReference>
<dbReference type="GO" id="GO:0003729">
    <property type="term" value="F:mRNA binding"/>
    <property type="evidence" value="ECO:0000318"/>
    <property type="project" value="GO_Central"/>
</dbReference>
<feature type="region of interest" description="Disordered" evidence="3">
    <location>
        <begin position="453"/>
        <end position="530"/>
    </location>
</feature>
<dbReference type="AlphaFoldDB" id="D8QNF4"/>
<dbReference type="Proteomes" id="UP000001514">
    <property type="component" value="Unassembled WGS sequence"/>
</dbReference>
<dbReference type="InterPro" id="IPR012677">
    <property type="entry name" value="Nucleotide-bd_a/b_plait_sf"/>
</dbReference>
<feature type="compositionally biased region" description="Acidic residues" evidence="3">
    <location>
        <begin position="490"/>
        <end position="530"/>
    </location>
</feature>
<evidence type="ECO:0000256" key="2">
    <source>
        <dbReference type="PROSITE-ProRule" id="PRU00176"/>
    </source>
</evidence>
<dbReference type="EMBL" id="GL377565">
    <property type="protein sequence ID" value="EFJ38091.1"/>
    <property type="molecule type" value="Genomic_DNA"/>
</dbReference>
<dbReference type="InterPro" id="IPR035979">
    <property type="entry name" value="RBD_domain_sf"/>
</dbReference>
<evidence type="ECO:0000259" key="4">
    <source>
        <dbReference type="PROSITE" id="PS50102"/>
    </source>
</evidence>
<dbReference type="eggNOG" id="KOG4660">
    <property type="taxonomic scope" value="Eukaryota"/>
</dbReference>
<dbReference type="InParanoid" id="D8QNF4"/>
<feature type="domain" description="RRM" evidence="4">
    <location>
        <begin position="107"/>
        <end position="179"/>
    </location>
</feature>
<dbReference type="PANTHER" id="PTHR23189">
    <property type="entry name" value="RNA RECOGNITION MOTIF-CONTAINING"/>
    <property type="match status" value="1"/>
</dbReference>
<evidence type="ECO:0000313" key="6">
    <source>
        <dbReference type="Proteomes" id="UP000001514"/>
    </source>
</evidence>
<accession>D8QNF4</accession>
<evidence type="ECO:0000256" key="1">
    <source>
        <dbReference type="ARBA" id="ARBA00022884"/>
    </source>
</evidence>
<dbReference type="SMART" id="SM00360">
    <property type="entry name" value="RRM"/>
    <property type="match status" value="2"/>
</dbReference>
<evidence type="ECO:0000313" key="5">
    <source>
        <dbReference type="EMBL" id="EFJ38091.1"/>
    </source>
</evidence>
<dbReference type="InterPro" id="IPR007201">
    <property type="entry name" value="Mei2-like_Rrm_C"/>
</dbReference>
<proteinExistence type="predicted"/>
<evidence type="ECO:0000256" key="3">
    <source>
        <dbReference type="SAM" id="MobiDB-lite"/>
    </source>
</evidence>
<reference evidence="5 6" key="1">
    <citation type="journal article" date="2011" name="Science">
        <title>The Selaginella genome identifies genetic changes associated with the evolution of vascular plants.</title>
        <authorList>
            <person name="Banks J.A."/>
            <person name="Nishiyama T."/>
            <person name="Hasebe M."/>
            <person name="Bowman J.L."/>
            <person name="Gribskov M."/>
            <person name="dePamphilis C."/>
            <person name="Albert V.A."/>
            <person name="Aono N."/>
            <person name="Aoyama T."/>
            <person name="Ambrose B.A."/>
            <person name="Ashton N.W."/>
            <person name="Axtell M.J."/>
            <person name="Barker E."/>
            <person name="Barker M.S."/>
            <person name="Bennetzen J.L."/>
            <person name="Bonawitz N.D."/>
            <person name="Chapple C."/>
            <person name="Cheng C."/>
            <person name="Correa L.G."/>
            <person name="Dacre M."/>
            <person name="DeBarry J."/>
            <person name="Dreyer I."/>
            <person name="Elias M."/>
            <person name="Engstrom E.M."/>
            <person name="Estelle M."/>
            <person name="Feng L."/>
            <person name="Finet C."/>
            <person name="Floyd S.K."/>
            <person name="Frommer W.B."/>
            <person name="Fujita T."/>
            <person name="Gramzow L."/>
            <person name="Gutensohn M."/>
            <person name="Harholt J."/>
            <person name="Hattori M."/>
            <person name="Heyl A."/>
            <person name="Hirai T."/>
            <person name="Hiwatashi Y."/>
            <person name="Ishikawa M."/>
            <person name="Iwata M."/>
            <person name="Karol K.G."/>
            <person name="Koehler B."/>
            <person name="Kolukisaoglu U."/>
            <person name="Kubo M."/>
            <person name="Kurata T."/>
            <person name="Lalonde S."/>
            <person name="Li K."/>
            <person name="Li Y."/>
            <person name="Litt A."/>
            <person name="Lyons E."/>
            <person name="Manning G."/>
            <person name="Maruyama T."/>
            <person name="Michael T.P."/>
            <person name="Mikami K."/>
            <person name="Miyazaki S."/>
            <person name="Morinaga S."/>
            <person name="Murata T."/>
            <person name="Mueller-Roeber B."/>
            <person name="Nelson D.R."/>
            <person name="Obara M."/>
            <person name="Oguri Y."/>
            <person name="Olmstead R.G."/>
            <person name="Onodera N."/>
            <person name="Petersen B.L."/>
            <person name="Pils B."/>
            <person name="Prigge M."/>
            <person name="Rensing S.A."/>
            <person name="Riano-Pachon D.M."/>
            <person name="Roberts A.W."/>
            <person name="Sato Y."/>
            <person name="Scheller H.V."/>
            <person name="Schulz B."/>
            <person name="Schulz C."/>
            <person name="Shakirov E.V."/>
            <person name="Shibagaki N."/>
            <person name="Shinohara N."/>
            <person name="Shippen D.E."/>
            <person name="Soerensen I."/>
            <person name="Sotooka R."/>
            <person name="Sugimoto N."/>
            <person name="Sugita M."/>
            <person name="Sumikawa N."/>
            <person name="Tanurdzic M."/>
            <person name="Theissen G."/>
            <person name="Ulvskov P."/>
            <person name="Wakazuki S."/>
            <person name="Weng J.K."/>
            <person name="Willats W.W."/>
            <person name="Wipf D."/>
            <person name="Wolf P.G."/>
            <person name="Yang L."/>
            <person name="Zimmer A.D."/>
            <person name="Zhu Q."/>
            <person name="Mitros T."/>
            <person name="Hellsten U."/>
            <person name="Loque D."/>
            <person name="Otillar R."/>
            <person name="Salamov A."/>
            <person name="Schmutz J."/>
            <person name="Shapiro H."/>
            <person name="Lindquist E."/>
            <person name="Lucas S."/>
            <person name="Rokhsar D."/>
            <person name="Grigoriev I.V."/>
        </authorList>
    </citation>
    <scope>NUCLEOTIDE SEQUENCE [LARGE SCALE GENOMIC DNA]</scope>
</reference>
<dbReference type="KEGG" id="smo:SELMODRAFT_75352"/>
<dbReference type="FunCoup" id="D8QNF4">
    <property type="interactions" value="44"/>
</dbReference>
<dbReference type="Gramene" id="EFJ38091">
    <property type="protein sequence ID" value="EFJ38091"/>
    <property type="gene ID" value="SELMODRAFT_75352"/>
</dbReference>